<reference evidence="1" key="1">
    <citation type="submission" date="2014-05" db="EMBL/GenBank/DDBJ databases">
        <authorList>
            <person name="Chronopoulou M."/>
        </authorList>
    </citation>
    <scope>NUCLEOTIDE SEQUENCE</scope>
    <source>
        <tissue evidence="1">Whole organism</tissue>
    </source>
</reference>
<organism evidence="1">
    <name type="scientific">Lepeophtheirus salmonis</name>
    <name type="common">Salmon louse</name>
    <name type="synonym">Caligus salmonis</name>
    <dbReference type="NCBI Taxonomy" id="72036"/>
    <lineage>
        <taxon>Eukaryota</taxon>
        <taxon>Metazoa</taxon>
        <taxon>Ecdysozoa</taxon>
        <taxon>Arthropoda</taxon>
        <taxon>Crustacea</taxon>
        <taxon>Multicrustacea</taxon>
        <taxon>Hexanauplia</taxon>
        <taxon>Copepoda</taxon>
        <taxon>Siphonostomatoida</taxon>
        <taxon>Caligidae</taxon>
        <taxon>Lepeophtheirus</taxon>
    </lineage>
</organism>
<dbReference type="AlphaFoldDB" id="A0A0K2VBB3"/>
<sequence>MNTRSAFVMFPPSCPLILPPKYSTLWAVHTSSTIGITFF</sequence>
<evidence type="ECO:0000313" key="1">
    <source>
        <dbReference type="EMBL" id="CDW47221.1"/>
    </source>
</evidence>
<dbReference type="EMBL" id="HACA01029860">
    <property type="protein sequence ID" value="CDW47221.1"/>
    <property type="molecule type" value="Transcribed_RNA"/>
</dbReference>
<accession>A0A0K2VBB3</accession>
<protein>
    <submittedName>
        <fullName evidence="1">Uncharacterized protein</fullName>
    </submittedName>
</protein>
<name>A0A0K2VBB3_LEPSM</name>
<proteinExistence type="predicted"/>